<dbReference type="Proteomes" id="UP001151532">
    <property type="component" value="Chromosome 5"/>
</dbReference>
<gene>
    <name evidence="1" type="ORF">OIU79_017908</name>
</gene>
<organism evidence="1 2">
    <name type="scientific">Salix purpurea</name>
    <name type="common">Purple osier willow</name>
    <dbReference type="NCBI Taxonomy" id="77065"/>
    <lineage>
        <taxon>Eukaryota</taxon>
        <taxon>Viridiplantae</taxon>
        <taxon>Streptophyta</taxon>
        <taxon>Embryophyta</taxon>
        <taxon>Tracheophyta</taxon>
        <taxon>Spermatophyta</taxon>
        <taxon>Magnoliopsida</taxon>
        <taxon>eudicotyledons</taxon>
        <taxon>Gunneridae</taxon>
        <taxon>Pentapetalae</taxon>
        <taxon>rosids</taxon>
        <taxon>fabids</taxon>
        <taxon>Malpighiales</taxon>
        <taxon>Salicaceae</taxon>
        <taxon>Saliceae</taxon>
        <taxon>Salix</taxon>
    </lineage>
</organism>
<protein>
    <submittedName>
        <fullName evidence="1">Uncharacterized protein</fullName>
    </submittedName>
</protein>
<proteinExistence type="predicted"/>
<evidence type="ECO:0000313" key="1">
    <source>
        <dbReference type="EMBL" id="KAJ6774610.1"/>
    </source>
</evidence>
<comment type="caution">
    <text evidence="1">The sequence shown here is derived from an EMBL/GenBank/DDBJ whole genome shotgun (WGS) entry which is preliminary data.</text>
</comment>
<dbReference type="EMBL" id="JAPFFK010000002">
    <property type="protein sequence ID" value="KAJ6774610.1"/>
    <property type="molecule type" value="Genomic_DNA"/>
</dbReference>
<evidence type="ECO:0000313" key="2">
    <source>
        <dbReference type="Proteomes" id="UP001151532"/>
    </source>
</evidence>
<reference evidence="1" key="1">
    <citation type="submission" date="2022-11" db="EMBL/GenBank/DDBJ databases">
        <authorList>
            <person name="Hyden B.L."/>
            <person name="Feng K."/>
            <person name="Yates T."/>
            <person name="Jawdy S."/>
            <person name="Smart L.B."/>
            <person name="Muchero W."/>
        </authorList>
    </citation>
    <scope>NUCLEOTIDE SEQUENCE</scope>
    <source>
        <tissue evidence="1">Shoot tip</tissue>
    </source>
</reference>
<keyword evidence="2" id="KW-1185">Reference proteome</keyword>
<sequence length="85" mass="9136">MDLGCLGLAAADFLAFFAPTFFALASALFTDLVFLILVLASSVFFTALLPLETFPAVLFSFFPASDSLKDALILINFPLAAEFFS</sequence>
<accession>A0A9Q0WZL5</accession>
<dbReference type="AlphaFoldDB" id="A0A9Q0WZL5"/>
<reference evidence="1" key="2">
    <citation type="journal article" date="2023" name="Int. J. Mol. Sci.">
        <title>De Novo Assembly and Annotation of 11 Diverse Shrub Willow (Salix) Genomes Reveals Novel Gene Organization in Sex-Linked Regions.</title>
        <authorList>
            <person name="Hyden B."/>
            <person name="Feng K."/>
            <person name="Yates T.B."/>
            <person name="Jawdy S."/>
            <person name="Cereghino C."/>
            <person name="Smart L.B."/>
            <person name="Muchero W."/>
        </authorList>
    </citation>
    <scope>NUCLEOTIDE SEQUENCE</scope>
    <source>
        <tissue evidence="1">Shoot tip</tissue>
    </source>
</reference>
<name>A0A9Q0WZL5_SALPP</name>